<evidence type="ECO:0000313" key="3">
    <source>
        <dbReference type="Proteomes" id="UP000620124"/>
    </source>
</evidence>
<proteinExistence type="predicted"/>
<gene>
    <name evidence="2" type="ORF">MVEN_01732800</name>
</gene>
<keyword evidence="1" id="KW-1133">Transmembrane helix</keyword>
<dbReference type="AlphaFoldDB" id="A0A8H6XMA4"/>
<evidence type="ECO:0000256" key="1">
    <source>
        <dbReference type="SAM" id="Phobius"/>
    </source>
</evidence>
<accession>A0A8H6XMA4</accession>
<name>A0A8H6XMA4_9AGAR</name>
<protein>
    <submittedName>
        <fullName evidence="2">Uncharacterized protein</fullName>
    </submittedName>
</protein>
<dbReference type="EMBL" id="JACAZI010000016">
    <property type="protein sequence ID" value="KAF7343026.1"/>
    <property type="molecule type" value="Genomic_DNA"/>
</dbReference>
<sequence length="409" mass="44246">MPSITQDIDVFSPLVTYVSGPWTVGGKDGDKQVVNYDQHTFTICAGPQCLVTINFHGTEVHFIGAWRSNSGSFQAVLDGQTYGPFGPPPFTTALFKVDMFSKTNLESKLHTLTLSNVVLNDTMDTFNVDHFIWTTSINSTTDSKIQDTDFSYFSYEGAWSTELPHHDVKTDFDGGTGHFTSQIGASASLTFQGDRVALYGAIGSEFGLYTVQLDGGNASSFSAAGAMLNSTNYQTNPPYTYLPRQMLFYADNLSGGNHTLIFAVPPDSIQTISVDYAIVDGTLNSPSLTVNPNAHRLSSGALAGIIVAAVGICLGCGLLYLFYRRRRRANIGLKELDISGGWTGATATDFAEAEATPYSMQETAPPEYHLVPQLAQPSADVNHSSPVDRVDHNATRHAKSSSGMMFIHN</sequence>
<evidence type="ECO:0000313" key="2">
    <source>
        <dbReference type="EMBL" id="KAF7343026.1"/>
    </source>
</evidence>
<keyword evidence="3" id="KW-1185">Reference proteome</keyword>
<organism evidence="2 3">
    <name type="scientific">Mycena venus</name>
    <dbReference type="NCBI Taxonomy" id="2733690"/>
    <lineage>
        <taxon>Eukaryota</taxon>
        <taxon>Fungi</taxon>
        <taxon>Dikarya</taxon>
        <taxon>Basidiomycota</taxon>
        <taxon>Agaricomycotina</taxon>
        <taxon>Agaricomycetes</taxon>
        <taxon>Agaricomycetidae</taxon>
        <taxon>Agaricales</taxon>
        <taxon>Marasmiineae</taxon>
        <taxon>Mycenaceae</taxon>
        <taxon>Mycena</taxon>
    </lineage>
</organism>
<feature type="transmembrane region" description="Helical" evidence="1">
    <location>
        <begin position="301"/>
        <end position="323"/>
    </location>
</feature>
<keyword evidence="1" id="KW-0472">Membrane</keyword>
<keyword evidence="1" id="KW-0812">Transmembrane</keyword>
<reference evidence="2" key="1">
    <citation type="submission" date="2020-05" db="EMBL/GenBank/DDBJ databases">
        <title>Mycena genomes resolve the evolution of fungal bioluminescence.</title>
        <authorList>
            <person name="Tsai I.J."/>
        </authorList>
    </citation>
    <scope>NUCLEOTIDE SEQUENCE</scope>
    <source>
        <strain evidence="2">CCC161011</strain>
    </source>
</reference>
<dbReference type="Proteomes" id="UP000620124">
    <property type="component" value="Unassembled WGS sequence"/>
</dbReference>
<dbReference type="Gene3D" id="2.60.120.260">
    <property type="entry name" value="Galactose-binding domain-like"/>
    <property type="match status" value="2"/>
</dbReference>
<dbReference type="OrthoDB" id="2564234at2759"/>
<comment type="caution">
    <text evidence="2">The sequence shown here is derived from an EMBL/GenBank/DDBJ whole genome shotgun (WGS) entry which is preliminary data.</text>
</comment>